<dbReference type="SUPFAM" id="SSF51126">
    <property type="entry name" value="Pectin lyase-like"/>
    <property type="match status" value="1"/>
</dbReference>
<dbReference type="EMBL" id="JAMXLR010000004">
    <property type="protein sequence ID" value="MCO6042535.1"/>
    <property type="molecule type" value="Genomic_DNA"/>
</dbReference>
<reference evidence="4" key="1">
    <citation type="submission" date="2022-06" db="EMBL/GenBank/DDBJ databases">
        <title>Aeoliella straminimaris, a novel planctomycete from sediments.</title>
        <authorList>
            <person name="Vitorino I.R."/>
            <person name="Lage O.M."/>
        </authorList>
    </citation>
    <scope>NUCLEOTIDE SEQUENCE</scope>
    <source>
        <strain evidence="4">ICT_H6.2</strain>
    </source>
</reference>
<keyword evidence="5" id="KW-1185">Reference proteome</keyword>
<dbReference type="RefSeq" id="WP_252850636.1">
    <property type="nucleotide sequence ID" value="NZ_JAMXLR010000004.1"/>
</dbReference>
<dbReference type="Gene3D" id="2.40.160.160">
    <property type="entry name" value="Inverse autotransporter, beta-domain"/>
    <property type="match status" value="1"/>
</dbReference>
<feature type="signal peptide" evidence="2">
    <location>
        <begin position="1"/>
        <end position="21"/>
    </location>
</feature>
<protein>
    <submittedName>
        <fullName evidence="4">Right-handed parallel beta-helix repeat-containing protein</fullName>
    </submittedName>
</protein>
<proteinExistence type="predicted"/>
<sequence>MKCWHISLIVLSALATNPAAAQIDSRGSIGHQFGEEPGYEAGYTRGGAFLPLLYDGNHTWLWYADLQYTLDNYGDDAGSVGLGARHFFEQRDLIAGVNAYWDGRDFQSDLIDHDVHQYGFGLELLGPVWSSRFNVYLDSNSPVSQPFSRVTGLNYQANNLAVTQQTGDLLLDSMQGGDFEVARRLRSLPVELGLGFYHLQAEGGDANHAWGPMGRVQGWLTPQLEAYAAIRNDRVFGTTTSTGLVWYFGGASPSGQSRCERMAVPVRRQYNVPVTTLEANVVNSTELARDSVSGNVLTFTHVQTGASGNGTAETPYGTLAAASNAGTDVVLVQPGLYVGDSIILSPGTRLLAASRSHSLSTQFGTLAMPLTGLGGVTEILYAPNPGAAIALANNTEVSGFTITDPFEGIVGANITGINLNHNVVNGASSRAIELLSVSGDIVNNSVTGGLVGLRISSFNGGTISNNIFSRNADGLIVATLNAGTISDNIANGNSGAGMFVQNMNGGQLTGNTANDNGGRGYSFSQVAGGSIADNTADGNTDSGFQIAQLTGGSFRGNVARNNLESGLFLGATTGTGTVSNNVFDGNGTNGMQLLQGLGGVISNNTSSGNDIGYELNFTAGSTTALTTNSATNNTTSGYSVTGTPGSGAGTNTGNANGSNDTY</sequence>
<feature type="compositionally biased region" description="Low complexity" evidence="1">
    <location>
        <begin position="628"/>
        <end position="643"/>
    </location>
</feature>
<dbReference type="Proteomes" id="UP001155241">
    <property type="component" value="Unassembled WGS sequence"/>
</dbReference>
<dbReference type="InterPro" id="IPR006626">
    <property type="entry name" value="PbH1"/>
</dbReference>
<dbReference type="InterPro" id="IPR011050">
    <property type="entry name" value="Pectin_lyase_fold/virulence"/>
</dbReference>
<dbReference type="NCBIfam" id="TIGR03804">
    <property type="entry name" value="para_beta_helix"/>
    <property type="match status" value="1"/>
</dbReference>
<feature type="domain" description="Right handed beta helix" evidence="3">
    <location>
        <begin position="455"/>
        <end position="596"/>
    </location>
</feature>
<evidence type="ECO:0000313" key="5">
    <source>
        <dbReference type="Proteomes" id="UP001155241"/>
    </source>
</evidence>
<dbReference type="InterPro" id="IPR012334">
    <property type="entry name" value="Pectin_lyas_fold"/>
</dbReference>
<dbReference type="AlphaFoldDB" id="A0A9X2JE29"/>
<dbReference type="InterPro" id="IPR038177">
    <property type="entry name" value="IAT_beta_sf"/>
</dbReference>
<dbReference type="InterPro" id="IPR022441">
    <property type="entry name" value="Para_beta_helix_rpt-2"/>
</dbReference>
<dbReference type="InterPro" id="IPR039448">
    <property type="entry name" value="Beta_helix"/>
</dbReference>
<feature type="chain" id="PRO_5040723928" evidence="2">
    <location>
        <begin position="22"/>
        <end position="662"/>
    </location>
</feature>
<evidence type="ECO:0000256" key="1">
    <source>
        <dbReference type="SAM" id="MobiDB-lite"/>
    </source>
</evidence>
<evidence type="ECO:0000256" key="2">
    <source>
        <dbReference type="SAM" id="SignalP"/>
    </source>
</evidence>
<feature type="region of interest" description="Disordered" evidence="1">
    <location>
        <begin position="628"/>
        <end position="662"/>
    </location>
</feature>
<comment type="caution">
    <text evidence="4">The sequence shown here is derived from an EMBL/GenBank/DDBJ whole genome shotgun (WGS) entry which is preliminary data.</text>
</comment>
<organism evidence="4 5">
    <name type="scientific">Aeoliella straminimaris</name>
    <dbReference type="NCBI Taxonomy" id="2954799"/>
    <lineage>
        <taxon>Bacteria</taxon>
        <taxon>Pseudomonadati</taxon>
        <taxon>Planctomycetota</taxon>
        <taxon>Planctomycetia</taxon>
        <taxon>Pirellulales</taxon>
        <taxon>Lacipirellulaceae</taxon>
        <taxon>Aeoliella</taxon>
    </lineage>
</organism>
<dbReference type="SMART" id="SM00710">
    <property type="entry name" value="PbH1"/>
    <property type="match status" value="10"/>
</dbReference>
<keyword evidence="2" id="KW-0732">Signal</keyword>
<gene>
    <name evidence="4" type="ORF">NG895_01310</name>
</gene>
<name>A0A9X2JE29_9BACT</name>
<evidence type="ECO:0000313" key="4">
    <source>
        <dbReference type="EMBL" id="MCO6042535.1"/>
    </source>
</evidence>
<evidence type="ECO:0000259" key="3">
    <source>
        <dbReference type="Pfam" id="PF13229"/>
    </source>
</evidence>
<dbReference type="Pfam" id="PF13229">
    <property type="entry name" value="Beta_helix"/>
    <property type="match status" value="1"/>
</dbReference>
<accession>A0A9X2JE29</accession>
<feature type="compositionally biased region" description="Low complexity" evidence="1">
    <location>
        <begin position="651"/>
        <end position="662"/>
    </location>
</feature>
<dbReference type="Gene3D" id="2.160.20.10">
    <property type="entry name" value="Single-stranded right-handed beta-helix, Pectin lyase-like"/>
    <property type="match status" value="1"/>
</dbReference>